<dbReference type="OrthoDB" id="809632at2759"/>
<dbReference type="SUPFAM" id="SSF50129">
    <property type="entry name" value="GroES-like"/>
    <property type="match status" value="1"/>
</dbReference>
<name>F8NYU9_SERL9</name>
<evidence type="ECO:0000313" key="1">
    <source>
        <dbReference type="EMBL" id="EGO23770.1"/>
    </source>
</evidence>
<dbReference type="InterPro" id="IPR011032">
    <property type="entry name" value="GroES-like_sf"/>
</dbReference>
<gene>
    <name evidence="1" type="ORF">SERLADRAFT_392217</name>
</gene>
<feature type="non-terminal residue" evidence="1">
    <location>
        <position position="80"/>
    </location>
</feature>
<sequence>MAPTKNARLLFNEVPDGYPIPGQTTVYDVSEKIDLDNVPLNGGFLLKTLVLSIDPYLRGRMRDSSLPSYIPAFERGKPLV</sequence>
<dbReference type="Proteomes" id="UP000008064">
    <property type="component" value="Unassembled WGS sequence"/>
</dbReference>
<protein>
    <recommendedName>
        <fullName evidence="2">Oxidoreductase N-terminal domain-containing protein</fullName>
    </recommendedName>
</protein>
<dbReference type="EMBL" id="GL945435">
    <property type="protein sequence ID" value="EGO23770.1"/>
    <property type="molecule type" value="Genomic_DNA"/>
</dbReference>
<dbReference type="HOGENOM" id="CLU_185709_0_0_1"/>
<dbReference type="KEGG" id="sla:SERLADRAFT_392217"/>
<proteinExistence type="predicted"/>
<dbReference type="Gene3D" id="3.90.180.10">
    <property type="entry name" value="Medium-chain alcohol dehydrogenases, catalytic domain"/>
    <property type="match status" value="1"/>
</dbReference>
<reference evidence="1" key="1">
    <citation type="submission" date="2011-04" db="EMBL/GenBank/DDBJ databases">
        <title>Evolution of plant cell wall degrading machinery underlies the functional diversity of forest fungi.</title>
        <authorList>
            <consortium name="US DOE Joint Genome Institute (JGI-PGF)"/>
            <person name="Eastwood D.C."/>
            <person name="Floudas D."/>
            <person name="Binder M."/>
            <person name="Majcherczyk A."/>
            <person name="Schneider P."/>
            <person name="Aerts A."/>
            <person name="Asiegbu F.O."/>
            <person name="Baker S.E."/>
            <person name="Barry K."/>
            <person name="Bendiksby M."/>
            <person name="Blumentritt M."/>
            <person name="Coutinho P.M."/>
            <person name="Cullen D."/>
            <person name="Cullen D."/>
            <person name="Gathman A."/>
            <person name="Goodell B."/>
            <person name="Henrissat B."/>
            <person name="Ihrmark K."/>
            <person name="Kauserud H."/>
            <person name="Kohler A."/>
            <person name="LaButti K."/>
            <person name="Lapidus A."/>
            <person name="Lavin J.L."/>
            <person name="Lee Y.-H."/>
            <person name="Lindquist E."/>
            <person name="Lilly W."/>
            <person name="Lucas S."/>
            <person name="Morin E."/>
            <person name="Murat C."/>
            <person name="Oguiza J.A."/>
            <person name="Park J."/>
            <person name="Pisabarro A.G."/>
            <person name="Riley R."/>
            <person name="Rosling A."/>
            <person name="Salamov A."/>
            <person name="Schmidt O."/>
            <person name="Schmutz J."/>
            <person name="Skrede I."/>
            <person name="Stenlid J."/>
            <person name="Wiebenga A."/>
            <person name="Xie X."/>
            <person name="Kues U."/>
            <person name="Hibbett D.S."/>
            <person name="Hoffmeister D."/>
            <person name="Hogberg N."/>
            <person name="Martin F."/>
            <person name="Grigoriev I.V."/>
            <person name="Watkinson S.C."/>
        </authorList>
    </citation>
    <scope>NUCLEOTIDE SEQUENCE</scope>
    <source>
        <strain evidence="1">S7.9</strain>
    </source>
</reference>
<organism>
    <name type="scientific">Serpula lacrymans var. lacrymans (strain S7.9)</name>
    <name type="common">Dry rot fungus</name>
    <dbReference type="NCBI Taxonomy" id="578457"/>
    <lineage>
        <taxon>Eukaryota</taxon>
        <taxon>Fungi</taxon>
        <taxon>Dikarya</taxon>
        <taxon>Basidiomycota</taxon>
        <taxon>Agaricomycotina</taxon>
        <taxon>Agaricomycetes</taxon>
        <taxon>Agaricomycetidae</taxon>
        <taxon>Boletales</taxon>
        <taxon>Coniophorineae</taxon>
        <taxon>Serpulaceae</taxon>
        <taxon>Serpula</taxon>
    </lineage>
</organism>
<dbReference type="RefSeq" id="XP_007319532.1">
    <property type="nucleotide sequence ID" value="XM_007319470.1"/>
</dbReference>
<dbReference type="GeneID" id="18811537"/>
<evidence type="ECO:0008006" key="2">
    <source>
        <dbReference type="Google" id="ProtNLM"/>
    </source>
</evidence>
<accession>F8NYU9</accession>
<dbReference type="AlphaFoldDB" id="F8NYU9"/>